<keyword evidence="2" id="KW-0805">Transcription regulation</keyword>
<dbReference type="NCBIfam" id="NF009327">
    <property type="entry name" value="PRK12684.1"/>
    <property type="match status" value="1"/>
</dbReference>
<dbReference type="Pfam" id="PF03466">
    <property type="entry name" value="LysR_substrate"/>
    <property type="match status" value="1"/>
</dbReference>
<dbReference type="InterPro" id="IPR036390">
    <property type="entry name" value="WH_DNA-bd_sf"/>
</dbReference>
<keyword evidence="3" id="KW-0238">DNA-binding</keyword>
<dbReference type="GO" id="GO:0003700">
    <property type="term" value="F:DNA-binding transcription factor activity"/>
    <property type="evidence" value="ECO:0007669"/>
    <property type="project" value="InterPro"/>
</dbReference>
<feature type="domain" description="HTH lysR-type" evidence="5">
    <location>
        <begin position="1"/>
        <end position="59"/>
    </location>
</feature>
<evidence type="ECO:0000256" key="3">
    <source>
        <dbReference type="ARBA" id="ARBA00023125"/>
    </source>
</evidence>
<keyword evidence="4" id="KW-0804">Transcription</keyword>
<dbReference type="SUPFAM" id="SSF53850">
    <property type="entry name" value="Periplasmic binding protein-like II"/>
    <property type="match status" value="1"/>
</dbReference>
<dbReference type="SUPFAM" id="SSF46785">
    <property type="entry name" value="Winged helix' DNA-binding domain"/>
    <property type="match status" value="1"/>
</dbReference>
<dbReference type="AlphaFoldDB" id="A0A5C8P5I3"/>
<dbReference type="PRINTS" id="PR00039">
    <property type="entry name" value="HTHLYSR"/>
</dbReference>
<comment type="similarity">
    <text evidence="1">Belongs to the LysR transcriptional regulatory family.</text>
</comment>
<dbReference type="OrthoDB" id="5297026at2"/>
<dbReference type="PROSITE" id="PS50931">
    <property type="entry name" value="HTH_LYSR"/>
    <property type="match status" value="1"/>
</dbReference>
<dbReference type="PANTHER" id="PTHR30126:SF6">
    <property type="entry name" value="HTH-TYPE TRANSCRIPTIONAL REGULATOR CYSB-RELATED"/>
    <property type="match status" value="1"/>
</dbReference>
<organism evidence="6 7">
    <name type="scientific">Zeimonas arvi</name>
    <dbReference type="NCBI Taxonomy" id="2498847"/>
    <lineage>
        <taxon>Bacteria</taxon>
        <taxon>Pseudomonadati</taxon>
        <taxon>Pseudomonadota</taxon>
        <taxon>Betaproteobacteria</taxon>
        <taxon>Burkholderiales</taxon>
        <taxon>Burkholderiaceae</taxon>
        <taxon>Zeimonas</taxon>
    </lineage>
</organism>
<evidence type="ECO:0000256" key="4">
    <source>
        <dbReference type="ARBA" id="ARBA00023163"/>
    </source>
</evidence>
<sequence>MNLQQLRFVRETANHGFSLTRAAQAIGTSQPALSRGILELEAELGVDIFVRHGKRILGLTEPGKAVLARAERVLAEVAGIEQVTADFRARDAGELRVATTHAQARYVLPAVVGEFRRRYPAVRLTLLQGSPKQITALVLAREVDFAIATEVPDDVDELVSIPSYDWEHAVIVPTKHPLAGQVPTLQALVKYPLITYVEEFAGRRRIDRAFAEAGLKPDIVLAAIDADVIKTYVGVGLGVGIVADLAFDAARDKGLVAMPAGALFGANRVKLAVRRDAFLRGFALSFIELFAPEVDPRTLERLMRGPSRKE</sequence>
<evidence type="ECO:0000259" key="5">
    <source>
        <dbReference type="PROSITE" id="PS50931"/>
    </source>
</evidence>
<dbReference type="Gene3D" id="1.10.10.10">
    <property type="entry name" value="Winged helix-like DNA-binding domain superfamily/Winged helix DNA-binding domain"/>
    <property type="match status" value="1"/>
</dbReference>
<dbReference type="GO" id="GO:0000976">
    <property type="term" value="F:transcription cis-regulatory region binding"/>
    <property type="evidence" value="ECO:0007669"/>
    <property type="project" value="TreeGrafter"/>
</dbReference>
<reference evidence="6 7" key="1">
    <citation type="submission" date="2019-06" db="EMBL/GenBank/DDBJ databases">
        <title>Quisquiliibacterium sp. nov., isolated from a maize field.</title>
        <authorList>
            <person name="Lin S.-Y."/>
            <person name="Tsai C.-F."/>
            <person name="Young C.-C."/>
        </authorList>
    </citation>
    <scope>NUCLEOTIDE SEQUENCE [LARGE SCALE GENOMIC DNA]</scope>
    <source>
        <strain evidence="6 7">CC-CFT501</strain>
    </source>
</reference>
<comment type="caution">
    <text evidence="6">The sequence shown here is derived from an EMBL/GenBank/DDBJ whole genome shotgun (WGS) entry which is preliminary data.</text>
</comment>
<evidence type="ECO:0000256" key="2">
    <source>
        <dbReference type="ARBA" id="ARBA00023015"/>
    </source>
</evidence>
<dbReference type="Pfam" id="PF00126">
    <property type="entry name" value="HTH_1"/>
    <property type="match status" value="1"/>
</dbReference>
<evidence type="ECO:0000256" key="1">
    <source>
        <dbReference type="ARBA" id="ARBA00009437"/>
    </source>
</evidence>
<dbReference type="RefSeq" id="WP_147702515.1">
    <property type="nucleotide sequence ID" value="NZ_VDUY01000001.1"/>
</dbReference>
<dbReference type="InterPro" id="IPR036388">
    <property type="entry name" value="WH-like_DNA-bd_sf"/>
</dbReference>
<protein>
    <submittedName>
        <fullName evidence="6">CysB family HTH-type transcriptional regulator</fullName>
    </submittedName>
</protein>
<dbReference type="Gene3D" id="3.40.190.10">
    <property type="entry name" value="Periplasmic binding protein-like II"/>
    <property type="match status" value="2"/>
</dbReference>
<dbReference type="InterPro" id="IPR005119">
    <property type="entry name" value="LysR_subst-bd"/>
</dbReference>
<dbReference type="InterPro" id="IPR000847">
    <property type="entry name" value="LysR_HTH_N"/>
</dbReference>
<dbReference type="EMBL" id="VDUY01000001">
    <property type="protein sequence ID" value="TXL68374.1"/>
    <property type="molecule type" value="Genomic_DNA"/>
</dbReference>
<name>A0A5C8P5I3_9BURK</name>
<dbReference type="Proteomes" id="UP000321548">
    <property type="component" value="Unassembled WGS sequence"/>
</dbReference>
<dbReference type="PANTHER" id="PTHR30126">
    <property type="entry name" value="HTH-TYPE TRANSCRIPTIONAL REGULATOR"/>
    <property type="match status" value="1"/>
</dbReference>
<evidence type="ECO:0000313" key="7">
    <source>
        <dbReference type="Proteomes" id="UP000321548"/>
    </source>
</evidence>
<accession>A0A5C8P5I3</accession>
<evidence type="ECO:0000313" key="6">
    <source>
        <dbReference type="EMBL" id="TXL68374.1"/>
    </source>
</evidence>
<gene>
    <name evidence="6" type="ORF">FHP08_01415</name>
</gene>
<proteinExistence type="inferred from homology"/>
<keyword evidence="7" id="KW-1185">Reference proteome</keyword>
<dbReference type="GO" id="GO:0019344">
    <property type="term" value="P:cysteine biosynthetic process"/>
    <property type="evidence" value="ECO:0007669"/>
    <property type="project" value="TreeGrafter"/>
</dbReference>